<proteinExistence type="predicted"/>
<organism evidence="1 2">
    <name type="scientific">Candidatus Mycobacterium methanotrophicum</name>
    <dbReference type="NCBI Taxonomy" id="2943498"/>
    <lineage>
        <taxon>Bacteria</taxon>
        <taxon>Bacillati</taxon>
        <taxon>Actinomycetota</taxon>
        <taxon>Actinomycetes</taxon>
        <taxon>Mycobacteriales</taxon>
        <taxon>Mycobacteriaceae</taxon>
        <taxon>Mycobacterium</taxon>
    </lineage>
</organism>
<name>A0ABY4QL99_9MYCO</name>
<sequence length="104" mass="11236">MSQRATSVRGPTFGDESSFVRHLGPYAVIWDLPTERFTPGTGFMYSHPGGTVLVECPPNARCARAFPAFVHPAPGSANRHDTDEIFRAAIGHRSGAIEPGFHSV</sequence>
<accession>A0ABY4QL99</accession>
<dbReference type="Proteomes" id="UP001056610">
    <property type="component" value="Chromosome"/>
</dbReference>
<evidence type="ECO:0000313" key="2">
    <source>
        <dbReference type="Proteomes" id="UP001056610"/>
    </source>
</evidence>
<dbReference type="RefSeq" id="WP_219068530.1">
    <property type="nucleotide sequence ID" value="NZ_CAJUXY010000039.1"/>
</dbReference>
<dbReference type="EMBL" id="CP097320">
    <property type="protein sequence ID" value="UQX11639.1"/>
    <property type="molecule type" value="Genomic_DNA"/>
</dbReference>
<protein>
    <submittedName>
        <fullName evidence="1">Uncharacterized protein</fullName>
    </submittedName>
</protein>
<evidence type="ECO:0000313" key="1">
    <source>
        <dbReference type="EMBL" id="UQX11639.1"/>
    </source>
</evidence>
<gene>
    <name evidence="1" type="ORF">M5I08_04005</name>
</gene>
<keyword evidence="2" id="KW-1185">Reference proteome</keyword>
<reference evidence="1" key="1">
    <citation type="submission" date="2022-05" db="EMBL/GenBank/DDBJ databases">
        <title>A methanotrophic Mycobacterium dominates a cave microbial ecosystem.</title>
        <authorList>
            <person name="Van Spanning R.J.M."/>
            <person name="Guan Q."/>
            <person name="Melkonian C."/>
            <person name="Gallant J."/>
            <person name="Polerecky L."/>
            <person name="Flot J.-F."/>
            <person name="Brandt B.W."/>
            <person name="Braster M."/>
            <person name="Iturbe Espinoza P."/>
            <person name="Aerts J."/>
            <person name="Meima-Franke M."/>
            <person name="Piersma S.R."/>
            <person name="Bunduc C."/>
            <person name="Ummels R."/>
            <person name="Pain A."/>
            <person name="Fleming E.J."/>
            <person name="van der Wel N."/>
            <person name="Gherman V.D."/>
            <person name="Sarbu S.M."/>
            <person name="Bodelier P.L.E."/>
            <person name="Bitter W."/>
        </authorList>
    </citation>
    <scope>NUCLEOTIDE SEQUENCE</scope>
    <source>
        <strain evidence="1">Sulfur Cave</strain>
    </source>
</reference>